<dbReference type="OrthoDB" id="3033638at2759"/>
<sequence length="188" mass="20390">MCAGDEGFLVIGCKDDFSSPGLKVSTEDFAKRLEGYTISGVQVGVSLPLGNSTEKETGCSHQVQAEKTKSSSYVFLEHIARKFRVVVKNWLLDTLKSPSNLATSAEVHLLTDSWKSGTAHFYKMMTSKFEAWEANSAKAPLQQQHCQALLGLESRAPTGEEMEAKKGQWSASKKRPTGVSNEAAGGSE</sequence>
<organism evidence="2 3">
    <name type="scientific">Rhodocollybia butyracea</name>
    <dbReference type="NCBI Taxonomy" id="206335"/>
    <lineage>
        <taxon>Eukaryota</taxon>
        <taxon>Fungi</taxon>
        <taxon>Dikarya</taxon>
        <taxon>Basidiomycota</taxon>
        <taxon>Agaricomycotina</taxon>
        <taxon>Agaricomycetes</taxon>
        <taxon>Agaricomycetidae</taxon>
        <taxon>Agaricales</taxon>
        <taxon>Marasmiineae</taxon>
        <taxon>Omphalotaceae</taxon>
        <taxon>Rhodocollybia</taxon>
    </lineage>
</organism>
<dbReference type="AlphaFoldDB" id="A0A9P5PC22"/>
<dbReference type="EMBL" id="JADNRY010000214">
    <property type="protein sequence ID" value="KAF9061103.1"/>
    <property type="molecule type" value="Genomic_DNA"/>
</dbReference>
<evidence type="ECO:0000313" key="3">
    <source>
        <dbReference type="Proteomes" id="UP000772434"/>
    </source>
</evidence>
<reference evidence="2" key="1">
    <citation type="submission" date="2020-11" db="EMBL/GenBank/DDBJ databases">
        <authorList>
            <consortium name="DOE Joint Genome Institute"/>
            <person name="Ahrendt S."/>
            <person name="Riley R."/>
            <person name="Andreopoulos W."/>
            <person name="Labutti K."/>
            <person name="Pangilinan J."/>
            <person name="Ruiz-Duenas F.J."/>
            <person name="Barrasa J.M."/>
            <person name="Sanchez-Garcia M."/>
            <person name="Camarero S."/>
            <person name="Miyauchi S."/>
            <person name="Serrano A."/>
            <person name="Linde D."/>
            <person name="Babiker R."/>
            <person name="Drula E."/>
            <person name="Ayuso-Fernandez I."/>
            <person name="Pacheco R."/>
            <person name="Padilla G."/>
            <person name="Ferreira P."/>
            <person name="Barriuso J."/>
            <person name="Kellner H."/>
            <person name="Castanera R."/>
            <person name="Alfaro M."/>
            <person name="Ramirez L."/>
            <person name="Pisabarro A.G."/>
            <person name="Kuo A."/>
            <person name="Tritt A."/>
            <person name="Lipzen A."/>
            <person name="He G."/>
            <person name="Yan M."/>
            <person name="Ng V."/>
            <person name="Cullen D."/>
            <person name="Martin F."/>
            <person name="Rosso M.-N."/>
            <person name="Henrissat B."/>
            <person name="Hibbett D."/>
            <person name="Martinez A.T."/>
            <person name="Grigoriev I.V."/>
        </authorList>
    </citation>
    <scope>NUCLEOTIDE SEQUENCE</scope>
    <source>
        <strain evidence="2">AH 40177</strain>
    </source>
</reference>
<comment type="caution">
    <text evidence="2">The sequence shown here is derived from an EMBL/GenBank/DDBJ whole genome shotgun (WGS) entry which is preliminary data.</text>
</comment>
<evidence type="ECO:0000256" key="1">
    <source>
        <dbReference type="SAM" id="MobiDB-lite"/>
    </source>
</evidence>
<gene>
    <name evidence="2" type="ORF">BDP27DRAFT_1369951</name>
</gene>
<dbReference type="Proteomes" id="UP000772434">
    <property type="component" value="Unassembled WGS sequence"/>
</dbReference>
<name>A0A9P5PC22_9AGAR</name>
<keyword evidence="3" id="KW-1185">Reference proteome</keyword>
<protein>
    <submittedName>
        <fullName evidence="2">Uncharacterized protein</fullName>
    </submittedName>
</protein>
<evidence type="ECO:0000313" key="2">
    <source>
        <dbReference type="EMBL" id="KAF9061103.1"/>
    </source>
</evidence>
<feature type="region of interest" description="Disordered" evidence="1">
    <location>
        <begin position="153"/>
        <end position="188"/>
    </location>
</feature>
<accession>A0A9P5PC22</accession>
<proteinExistence type="predicted"/>